<dbReference type="EMBL" id="CP042912">
    <property type="protein sequence ID" value="QEG24046.1"/>
    <property type="molecule type" value="Genomic_DNA"/>
</dbReference>
<protein>
    <recommendedName>
        <fullName evidence="5">VWFA domain-containing protein</fullName>
    </recommendedName>
</protein>
<dbReference type="SUPFAM" id="SSF53300">
    <property type="entry name" value="vWA-like"/>
    <property type="match status" value="1"/>
</dbReference>
<proteinExistence type="predicted"/>
<keyword evidence="2" id="KW-1133">Transmembrane helix</keyword>
<reference evidence="3 4" key="1">
    <citation type="submission" date="2019-08" db="EMBL/GenBank/DDBJ databases">
        <title>Deep-cultivation of Planctomycetes and their phenomic and genomic characterization uncovers novel biology.</title>
        <authorList>
            <person name="Wiegand S."/>
            <person name="Jogler M."/>
            <person name="Boedeker C."/>
            <person name="Pinto D."/>
            <person name="Vollmers J."/>
            <person name="Rivas-Marin E."/>
            <person name="Kohn T."/>
            <person name="Peeters S.H."/>
            <person name="Heuer A."/>
            <person name="Rast P."/>
            <person name="Oberbeckmann S."/>
            <person name="Bunk B."/>
            <person name="Jeske O."/>
            <person name="Meyerdierks A."/>
            <person name="Storesund J.E."/>
            <person name="Kallscheuer N."/>
            <person name="Luecker S."/>
            <person name="Lage O.M."/>
            <person name="Pohl T."/>
            <person name="Merkel B.J."/>
            <person name="Hornburger P."/>
            <person name="Mueller R.-W."/>
            <person name="Bruemmer F."/>
            <person name="Labrenz M."/>
            <person name="Spormann A.M."/>
            <person name="Op den Camp H."/>
            <person name="Overmann J."/>
            <person name="Amann R."/>
            <person name="Jetten M.S.M."/>
            <person name="Mascher T."/>
            <person name="Medema M.H."/>
            <person name="Devos D.P."/>
            <person name="Kaster A.-K."/>
            <person name="Ovreas L."/>
            <person name="Rohde M."/>
            <person name="Galperin M.Y."/>
            <person name="Jogler C."/>
        </authorList>
    </citation>
    <scope>NUCLEOTIDE SEQUENCE [LARGE SCALE GENOMIC DNA]</scope>
    <source>
        <strain evidence="3 4">FC18</strain>
    </source>
</reference>
<dbReference type="AlphaFoldDB" id="A0A5B9PHE3"/>
<dbReference type="RefSeq" id="WP_075082403.1">
    <property type="nucleotide sequence ID" value="NZ_CP042912.1"/>
</dbReference>
<keyword evidence="2" id="KW-0812">Transmembrane</keyword>
<feature type="compositionally biased region" description="Basic residues" evidence="1">
    <location>
        <begin position="119"/>
        <end position="129"/>
    </location>
</feature>
<evidence type="ECO:0000313" key="4">
    <source>
        <dbReference type="Proteomes" id="UP000322214"/>
    </source>
</evidence>
<keyword evidence="4" id="KW-1185">Reference proteome</keyword>
<feature type="transmembrane region" description="Helical" evidence="2">
    <location>
        <begin position="167"/>
        <end position="187"/>
    </location>
</feature>
<feature type="compositionally biased region" description="Acidic residues" evidence="1">
    <location>
        <begin position="738"/>
        <end position="748"/>
    </location>
</feature>
<dbReference type="OrthoDB" id="288124at2"/>
<dbReference type="Gene3D" id="3.40.50.410">
    <property type="entry name" value="von Willebrand factor, type A domain"/>
    <property type="match status" value="1"/>
</dbReference>
<dbReference type="KEGG" id="mff:MFFC18_39620"/>
<evidence type="ECO:0000256" key="1">
    <source>
        <dbReference type="SAM" id="MobiDB-lite"/>
    </source>
</evidence>
<accession>A0A5B9PHE3</accession>
<dbReference type="InterPro" id="IPR036465">
    <property type="entry name" value="vWFA_dom_sf"/>
</dbReference>
<evidence type="ECO:0008006" key="5">
    <source>
        <dbReference type="Google" id="ProtNLM"/>
    </source>
</evidence>
<evidence type="ECO:0000256" key="2">
    <source>
        <dbReference type="SAM" id="Phobius"/>
    </source>
</evidence>
<sequence>MTQSDSTRKGADGSRLPSVVPAKVQQTLVNNEQLAVASEFFASLDTEQIVMPQRSAAVSVQVDARTTVPPEAVDSAPEEPAEIVAELDTSQEEIWDETLAATLGSKLQQSLPGPSVAKPKSRVSGRRKKVRMARRVREPRILIRERASEPFRFRELFTRKGLKKNSGFLISLLLHTLLLVFLSLLVVRSGIGDSTLFLDVAEAPADPGEDMLEGFDLNPVMFENDNAIEDSPLDELLEDVLEKEDSTKDVLKLEELQRESAIAGGGASTQAPRGDGKSASFFGTKASGRRFVFVVDRSGSMEYGTRNFISQELFNRYDVAKSELYNAIDSLHPHQEFFVLMFADSTIPMFHQRSIENTGEGDFKMIPATTRNKARIQEWLEDVSIGPGTDPRLALEIAIEMQPDAIFMLSDGAFISERNDGRAKTQDIVNQHVSDGSIVPINTISLVVEETIPAMERIADRSGGLFRFTTIRDYVKKIAGLRGPMRARALEQLIASASGSWEDRREVITEKLLPILNESSAIERASAEALLHRATMGLFQRHVDSIFRHGGNSVAQWNDIVRELDGYYRTQQLSALGQGRDLEQRILLAMLELDDDSYLQMFDSLDMDLVSSLTMVEMVRGIQRGHSEFGSSPASIGWLRELIARLGGKKPKSRETLARIDWSPAQATVAIDRLFENRRKRAKELYRKYKDPEKGLDIRERVGKSLVKKYPESKEAGRVRVELQREQAVDAPVGINGEGDEPDDPFLQ</sequence>
<feature type="region of interest" description="Disordered" evidence="1">
    <location>
        <begin position="110"/>
        <end position="129"/>
    </location>
</feature>
<gene>
    <name evidence="3" type="ORF">MFFC18_39620</name>
</gene>
<organism evidence="3 4">
    <name type="scientific">Mariniblastus fucicola</name>
    <dbReference type="NCBI Taxonomy" id="980251"/>
    <lineage>
        <taxon>Bacteria</taxon>
        <taxon>Pseudomonadati</taxon>
        <taxon>Planctomycetota</taxon>
        <taxon>Planctomycetia</taxon>
        <taxon>Pirellulales</taxon>
        <taxon>Pirellulaceae</taxon>
        <taxon>Mariniblastus</taxon>
    </lineage>
</organism>
<name>A0A5B9PHE3_9BACT</name>
<keyword evidence="2" id="KW-0472">Membrane</keyword>
<dbReference type="Proteomes" id="UP000322214">
    <property type="component" value="Chromosome"/>
</dbReference>
<feature type="region of interest" description="Disordered" evidence="1">
    <location>
        <begin position="729"/>
        <end position="748"/>
    </location>
</feature>
<evidence type="ECO:0000313" key="3">
    <source>
        <dbReference type="EMBL" id="QEG24046.1"/>
    </source>
</evidence>
<dbReference type="STRING" id="980251.GCA_001642875_04138"/>